<feature type="region of interest" description="Disordered" evidence="1">
    <location>
        <begin position="136"/>
        <end position="178"/>
    </location>
</feature>
<dbReference type="AlphaFoldDB" id="A0A8S3V4J4"/>
<keyword evidence="3" id="KW-1185">Reference proteome</keyword>
<feature type="compositionally biased region" description="Basic and acidic residues" evidence="1">
    <location>
        <begin position="146"/>
        <end position="158"/>
    </location>
</feature>
<evidence type="ECO:0000313" key="3">
    <source>
        <dbReference type="Proteomes" id="UP000683360"/>
    </source>
</evidence>
<comment type="caution">
    <text evidence="2">The sequence shown here is derived from an EMBL/GenBank/DDBJ whole genome shotgun (WGS) entry which is preliminary data.</text>
</comment>
<gene>
    <name evidence="2" type="ORF">MEDL_61536</name>
</gene>
<dbReference type="Proteomes" id="UP000683360">
    <property type="component" value="Unassembled WGS sequence"/>
</dbReference>
<proteinExistence type="predicted"/>
<name>A0A8S3V4J4_MYTED</name>
<feature type="region of interest" description="Disordered" evidence="1">
    <location>
        <begin position="1"/>
        <end position="39"/>
    </location>
</feature>
<evidence type="ECO:0000313" key="2">
    <source>
        <dbReference type="EMBL" id="CAG2249790.1"/>
    </source>
</evidence>
<reference evidence="2" key="1">
    <citation type="submission" date="2021-03" db="EMBL/GenBank/DDBJ databases">
        <authorList>
            <person name="Bekaert M."/>
        </authorList>
    </citation>
    <scope>NUCLEOTIDE SEQUENCE</scope>
</reference>
<evidence type="ECO:0000256" key="1">
    <source>
        <dbReference type="SAM" id="MobiDB-lite"/>
    </source>
</evidence>
<protein>
    <submittedName>
        <fullName evidence="2">Uncharacterized protein</fullName>
    </submittedName>
</protein>
<accession>A0A8S3V4J4</accession>
<dbReference type="EMBL" id="CAJPWZ010002998">
    <property type="protein sequence ID" value="CAG2249790.1"/>
    <property type="molecule type" value="Genomic_DNA"/>
</dbReference>
<dbReference type="OrthoDB" id="6122019at2759"/>
<feature type="compositionally biased region" description="Low complexity" evidence="1">
    <location>
        <begin position="1"/>
        <end position="27"/>
    </location>
</feature>
<organism evidence="2 3">
    <name type="scientific">Mytilus edulis</name>
    <name type="common">Blue mussel</name>
    <dbReference type="NCBI Taxonomy" id="6550"/>
    <lineage>
        <taxon>Eukaryota</taxon>
        <taxon>Metazoa</taxon>
        <taxon>Spiralia</taxon>
        <taxon>Lophotrochozoa</taxon>
        <taxon>Mollusca</taxon>
        <taxon>Bivalvia</taxon>
        <taxon>Autobranchia</taxon>
        <taxon>Pteriomorphia</taxon>
        <taxon>Mytilida</taxon>
        <taxon>Mytiloidea</taxon>
        <taxon>Mytilidae</taxon>
        <taxon>Mytilinae</taxon>
        <taxon>Mytilus</taxon>
    </lineage>
</organism>
<sequence length="178" mass="20507">MISAIASSSRCSAPCKPCKPSSASPSYKVKRKKSIEDERKQSFEVDKRFDIDGAKHISEKDREAFLSYGLFNIVAGKRTAELLEKHHRHEHDEPHGRRGSCTSRRCSEPEILRHSAKHEFLLTPPKKENFFEKHQTPKEMYSSQKHLLDVRPVSSEKRSLKKAAKSTSKNLQEFFKKL</sequence>